<dbReference type="PROSITE" id="PS50853">
    <property type="entry name" value="FN3"/>
    <property type="match status" value="3"/>
</dbReference>
<keyword evidence="1" id="KW-0677">Repeat</keyword>
<dbReference type="InterPro" id="IPR050713">
    <property type="entry name" value="RTP_Phos/Ushers"/>
</dbReference>
<dbReference type="PANTHER" id="PTHR46957">
    <property type="entry name" value="CYTOKINE RECEPTOR"/>
    <property type="match status" value="1"/>
</dbReference>
<dbReference type="InterPro" id="IPR003961">
    <property type="entry name" value="FN3_dom"/>
</dbReference>
<feature type="domain" description="Fibronectin type-III" evidence="2">
    <location>
        <begin position="84"/>
        <end position="177"/>
    </location>
</feature>
<evidence type="ECO:0000256" key="1">
    <source>
        <dbReference type="ARBA" id="ARBA00022737"/>
    </source>
</evidence>
<dbReference type="PANTHER" id="PTHR46957:SF3">
    <property type="entry name" value="CYTOKINE RECEPTOR"/>
    <property type="match status" value="1"/>
</dbReference>
<evidence type="ECO:0000259" key="2">
    <source>
        <dbReference type="PROSITE" id="PS50853"/>
    </source>
</evidence>
<feature type="non-terminal residue" evidence="3">
    <location>
        <position position="289"/>
    </location>
</feature>
<dbReference type="AlphaFoldDB" id="A0A0B7AB59"/>
<dbReference type="Gene3D" id="2.60.40.10">
    <property type="entry name" value="Immunoglobulins"/>
    <property type="match status" value="3"/>
</dbReference>
<dbReference type="EMBL" id="HACG01031384">
    <property type="protein sequence ID" value="CEK78249.1"/>
    <property type="molecule type" value="Transcribed_RNA"/>
</dbReference>
<sequence>TLMWPASNPNNSPITAYNLIIRECQSNATKLALTSDNSVDLTVHGLSPYTCYTATVSSINSVGHSNWSEISNQFFTAEEAPAEAPSDFKLVKVSSSEIELEWRSPPMELQNGNLNGFVIRYGTDPQDMKSLTVEDPQKSRAVLQGLEPFTLYTVSIQAKNRAGTGPQTAMDVMTEEGVPLKPRITHISNTKATSFYVNWEPPKEIKGKLISYELQWIHNGDVKSRFIAGHLIDTMTAFISDLSPYTGYKVQVAAVTKGGTGEFSDQYPVVTDVAAPGPPRNLNVTELGS</sequence>
<feature type="non-terminal residue" evidence="3">
    <location>
        <position position="1"/>
    </location>
</feature>
<reference evidence="3" key="1">
    <citation type="submission" date="2014-12" db="EMBL/GenBank/DDBJ databases">
        <title>Insight into the proteome of Arion vulgaris.</title>
        <authorList>
            <person name="Aradska J."/>
            <person name="Bulat T."/>
            <person name="Smidak R."/>
            <person name="Sarate P."/>
            <person name="Gangsoo J."/>
            <person name="Sialana F."/>
            <person name="Bilban M."/>
            <person name="Lubec G."/>
        </authorList>
    </citation>
    <scope>NUCLEOTIDE SEQUENCE</scope>
    <source>
        <tissue evidence="3">Skin</tissue>
    </source>
</reference>
<organism evidence="3">
    <name type="scientific">Arion vulgaris</name>
    <dbReference type="NCBI Taxonomy" id="1028688"/>
    <lineage>
        <taxon>Eukaryota</taxon>
        <taxon>Metazoa</taxon>
        <taxon>Spiralia</taxon>
        <taxon>Lophotrochozoa</taxon>
        <taxon>Mollusca</taxon>
        <taxon>Gastropoda</taxon>
        <taxon>Heterobranchia</taxon>
        <taxon>Euthyneura</taxon>
        <taxon>Panpulmonata</taxon>
        <taxon>Eupulmonata</taxon>
        <taxon>Stylommatophora</taxon>
        <taxon>Helicina</taxon>
        <taxon>Arionoidea</taxon>
        <taxon>Arionidae</taxon>
        <taxon>Arion</taxon>
    </lineage>
</organism>
<evidence type="ECO:0000313" key="3">
    <source>
        <dbReference type="EMBL" id="CEK78249.1"/>
    </source>
</evidence>
<dbReference type="CDD" id="cd00063">
    <property type="entry name" value="FN3"/>
    <property type="match status" value="3"/>
</dbReference>
<gene>
    <name evidence="3" type="primary">ORF109146</name>
</gene>
<name>A0A0B7AB59_9EUPU</name>
<dbReference type="SUPFAM" id="SSF49265">
    <property type="entry name" value="Fibronectin type III"/>
    <property type="match status" value="2"/>
</dbReference>
<feature type="domain" description="Fibronectin type-III" evidence="2">
    <location>
        <begin position="1"/>
        <end position="80"/>
    </location>
</feature>
<dbReference type="InterPro" id="IPR036116">
    <property type="entry name" value="FN3_sf"/>
</dbReference>
<feature type="domain" description="Fibronectin type-III" evidence="2">
    <location>
        <begin position="178"/>
        <end position="274"/>
    </location>
</feature>
<proteinExistence type="predicted"/>
<protein>
    <recommendedName>
        <fullName evidence="2">Fibronectin type-III domain-containing protein</fullName>
    </recommendedName>
</protein>
<dbReference type="PRINTS" id="PR00014">
    <property type="entry name" value="FNTYPEIII"/>
</dbReference>
<accession>A0A0B7AB59</accession>
<dbReference type="SMART" id="SM00060">
    <property type="entry name" value="FN3"/>
    <property type="match status" value="3"/>
</dbReference>
<dbReference type="Pfam" id="PF00041">
    <property type="entry name" value="fn3"/>
    <property type="match status" value="3"/>
</dbReference>
<dbReference type="InterPro" id="IPR013783">
    <property type="entry name" value="Ig-like_fold"/>
</dbReference>
<dbReference type="GO" id="GO:0016020">
    <property type="term" value="C:membrane"/>
    <property type="evidence" value="ECO:0007669"/>
    <property type="project" value="UniProtKB-SubCell"/>
</dbReference>
<dbReference type="FunFam" id="2.60.40.10:FF:000028">
    <property type="entry name" value="Neuronal cell adhesion molecule"/>
    <property type="match status" value="1"/>
</dbReference>